<dbReference type="OrthoDB" id="10057496at2759"/>
<feature type="region of interest" description="Disordered" evidence="1">
    <location>
        <begin position="1"/>
        <end position="31"/>
    </location>
</feature>
<dbReference type="OMA" id="ANAQIPF"/>
<dbReference type="EMBL" id="DF977500">
    <property type="protein sequence ID" value="GAP90872.2"/>
    <property type="molecule type" value="Genomic_DNA"/>
</dbReference>
<proteinExistence type="predicted"/>
<name>A0A1W2TQW9_ROSNE</name>
<reference evidence="2" key="1">
    <citation type="submission" date="2016-03" db="EMBL/GenBank/DDBJ databases">
        <title>Draft genome sequence of Rosellinia necatrix.</title>
        <authorList>
            <person name="Kanematsu S."/>
        </authorList>
    </citation>
    <scope>NUCLEOTIDE SEQUENCE [LARGE SCALE GENOMIC DNA]</scope>
    <source>
        <strain evidence="2">W97</strain>
    </source>
</reference>
<evidence type="ECO:0000313" key="2">
    <source>
        <dbReference type="EMBL" id="GAP90872.2"/>
    </source>
</evidence>
<evidence type="ECO:0000256" key="1">
    <source>
        <dbReference type="SAM" id="MobiDB-lite"/>
    </source>
</evidence>
<protein>
    <submittedName>
        <fullName evidence="2">Uncharacterized protein</fullName>
    </submittedName>
</protein>
<sequence>MAAPPGHGRGGWNPRFGWDDDGGPPPGQQGYIHGGFGGLGAAYAAGYGAAAPMMGAGPYGHPGGFPPMGMPQGQAPYYAWPQFGQPGVVNSYDPSQRFPQPHPRVSSDVPGLNMVNSTGGAGCEPGYNYIFHGEHTKLHVFRTVEPPWRAPGMHYSFAKFQVPTNTTIAELMARFGAFNPNPRLNRITEVIEGGGGHWYRGMVFEGDQEGDISQTLKDVGWDGSRTGREKGVVWLWVTKD</sequence>
<evidence type="ECO:0000313" key="3">
    <source>
        <dbReference type="Proteomes" id="UP000054516"/>
    </source>
</evidence>
<dbReference type="AlphaFoldDB" id="A0A1W2TQW9"/>
<gene>
    <name evidence="2" type="ORF">SAMD00023353_5500550</name>
</gene>
<dbReference type="Proteomes" id="UP000054516">
    <property type="component" value="Unassembled WGS sequence"/>
</dbReference>
<accession>A0A1W2TQW9</accession>
<keyword evidence="3" id="KW-1185">Reference proteome</keyword>
<organism evidence="2">
    <name type="scientific">Rosellinia necatrix</name>
    <name type="common">White root-rot fungus</name>
    <dbReference type="NCBI Taxonomy" id="77044"/>
    <lineage>
        <taxon>Eukaryota</taxon>
        <taxon>Fungi</taxon>
        <taxon>Dikarya</taxon>
        <taxon>Ascomycota</taxon>
        <taxon>Pezizomycotina</taxon>
        <taxon>Sordariomycetes</taxon>
        <taxon>Xylariomycetidae</taxon>
        <taxon>Xylariales</taxon>
        <taxon>Xylariaceae</taxon>
        <taxon>Rosellinia</taxon>
    </lineage>
</organism>